<dbReference type="HOGENOM" id="CLU_2701568_0_0_6"/>
<reference evidence="1 2" key="1">
    <citation type="submission" date="2013-05" db="EMBL/GenBank/DDBJ databases">
        <title>Complete genome sequence of the lipase-producing bacterium Photobacterium gaetbulicola Gung47.</title>
        <authorList>
            <person name="Kim Y.-O."/>
        </authorList>
    </citation>
    <scope>NUCLEOTIDE SEQUENCE [LARGE SCALE GENOMIC DNA]</scope>
    <source>
        <strain evidence="1 2">Gung47</strain>
    </source>
</reference>
<dbReference type="EMBL" id="CP005973">
    <property type="protein sequence ID" value="AJR05522.1"/>
    <property type="molecule type" value="Genomic_DNA"/>
</dbReference>
<protein>
    <submittedName>
        <fullName evidence="1">Uncharacterized protein</fullName>
    </submittedName>
</protein>
<proteinExistence type="predicted"/>
<dbReference type="AlphaFoldDB" id="A0A0C5WH61"/>
<sequence length="73" mass="8493">MNKKGKAECMGNTLHDDDFEYRGQGGNRQKASSKVIEWYFDKSSFELKLSKLFKLFFRDFSAEAEINGLTFLQ</sequence>
<accession>A0A0C5WH61</accession>
<dbReference type="STRING" id="658445.H744_1c0497"/>
<dbReference type="KEGG" id="pgb:H744_1c0497"/>
<dbReference type="Proteomes" id="UP000032303">
    <property type="component" value="Chromosome 1"/>
</dbReference>
<organism evidence="1 2">
    <name type="scientific">Photobacterium gaetbulicola Gung47</name>
    <dbReference type="NCBI Taxonomy" id="658445"/>
    <lineage>
        <taxon>Bacteria</taxon>
        <taxon>Pseudomonadati</taxon>
        <taxon>Pseudomonadota</taxon>
        <taxon>Gammaproteobacteria</taxon>
        <taxon>Vibrionales</taxon>
        <taxon>Vibrionaceae</taxon>
        <taxon>Photobacterium</taxon>
    </lineage>
</organism>
<name>A0A0C5WH61_9GAMM</name>
<evidence type="ECO:0000313" key="1">
    <source>
        <dbReference type="EMBL" id="AJR05522.1"/>
    </source>
</evidence>
<evidence type="ECO:0000313" key="2">
    <source>
        <dbReference type="Proteomes" id="UP000032303"/>
    </source>
</evidence>
<keyword evidence="2" id="KW-1185">Reference proteome</keyword>
<gene>
    <name evidence="1" type="ORF">H744_1c0497</name>
</gene>